<feature type="signal peptide" evidence="1">
    <location>
        <begin position="1"/>
        <end position="24"/>
    </location>
</feature>
<dbReference type="Proteomes" id="UP000826300">
    <property type="component" value="Chromosome"/>
</dbReference>
<dbReference type="KEGG" id="nsm:JO391_12235"/>
<dbReference type="InterPro" id="IPR019613">
    <property type="entry name" value="DUF4198"/>
</dbReference>
<dbReference type="RefSeq" id="WP_220660773.1">
    <property type="nucleotide sequence ID" value="NZ_CP069370.1"/>
</dbReference>
<feature type="chain" id="PRO_5034756644" evidence="1">
    <location>
        <begin position="25"/>
        <end position="251"/>
    </location>
</feature>
<evidence type="ECO:0000313" key="3">
    <source>
        <dbReference type="Proteomes" id="UP000826300"/>
    </source>
</evidence>
<gene>
    <name evidence="2" type="ORF">JO391_12235</name>
</gene>
<accession>A0A8G0ZTU9</accession>
<sequence>MQTVAQRFHFAAFAARIATVSALACIPTLAAAHGIWVAQRIDQPTIVYGHGSEDGAYDPAKVTQSVGLTTSGEKLAVTITPHESNATIDIPEGAAVVATTFDNGFWIKDSTGNWQNVGKRQVPDGTEAHHPLKYNTHLAGPFEGPLAPWGAALEIVPQSNPAALAYGDEYVVQVLLNGEPLPGVALINDYINLPNGMTPAVTDDKGMITLKVTSAGLNVVGVEHSTKVTDDPDTDELFLFSTLSFALPHVE</sequence>
<protein>
    <submittedName>
        <fullName evidence="2">DUF4198 domain-containing protein</fullName>
    </submittedName>
</protein>
<dbReference type="Pfam" id="PF10670">
    <property type="entry name" value="DUF4198"/>
    <property type="match status" value="1"/>
</dbReference>
<reference evidence="2" key="1">
    <citation type="submission" date="2021-02" db="EMBL/GenBank/DDBJ databases">
        <title>Rhodobacter shimadae sp. nov., an aerobic anoxygenic phototrophic bacterium isolated from a hot spring.</title>
        <authorList>
            <person name="Muramatsu S."/>
            <person name="Haruta S."/>
            <person name="Hirose S."/>
            <person name="Hanada S."/>
        </authorList>
    </citation>
    <scope>NUCLEOTIDE SEQUENCE</scope>
    <source>
        <strain evidence="2">N10</strain>
    </source>
</reference>
<dbReference type="AlphaFoldDB" id="A0A8G0ZTU9"/>
<evidence type="ECO:0000256" key="1">
    <source>
        <dbReference type="SAM" id="SignalP"/>
    </source>
</evidence>
<organism evidence="2 3">
    <name type="scientific">Neotabrizicola shimadae</name>
    <dbReference type="NCBI Taxonomy" id="2807096"/>
    <lineage>
        <taxon>Bacteria</taxon>
        <taxon>Pseudomonadati</taxon>
        <taxon>Pseudomonadota</taxon>
        <taxon>Alphaproteobacteria</taxon>
        <taxon>Rhodobacterales</taxon>
        <taxon>Paracoccaceae</taxon>
        <taxon>Neotabrizicola</taxon>
    </lineage>
</organism>
<evidence type="ECO:0000313" key="2">
    <source>
        <dbReference type="EMBL" id="QYZ68550.1"/>
    </source>
</evidence>
<keyword evidence="1" id="KW-0732">Signal</keyword>
<name>A0A8G0ZTU9_9RHOB</name>
<proteinExistence type="predicted"/>
<dbReference type="EMBL" id="CP069370">
    <property type="protein sequence ID" value="QYZ68550.1"/>
    <property type="molecule type" value="Genomic_DNA"/>
</dbReference>
<keyword evidence="3" id="KW-1185">Reference proteome</keyword>